<reference evidence="14" key="2">
    <citation type="submission" date="2020-05" db="UniProtKB">
        <authorList>
            <consortium name="EnsemblMetazoa"/>
        </authorList>
    </citation>
    <scope>IDENTIFICATION</scope>
    <source>
        <strain evidence="14">IAEA</strain>
    </source>
</reference>
<keyword evidence="3 10" id="KW-0863">Zinc-finger</keyword>
<evidence type="ECO:0000256" key="5">
    <source>
        <dbReference type="ARBA" id="ARBA00023015"/>
    </source>
</evidence>
<dbReference type="GO" id="GO:0008270">
    <property type="term" value="F:zinc ion binding"/>
    <property type="evidence" value="ECO:0007669"/>
    <property type="project" value="UniProtKB-KW"/>
</dbReference>
<evidence type="ECO:0000259" key="12">
    <source>
        <dbReference type="PROSITE" id="PS51030"/>
    </source>
</evidence>
<evidence type="ECO:0000256" key="8">
    <source>
        <dbReference type="ARBA" id="ARBA00023170"/>
    </source>
</evidence>
<dbReference type="SUPFAM" id="SSF48508">
    <property type="entry name" value="Nuclear receptor ligand-binding domain"/>
    <property type="match status" value="1"/>
</dbReference>
<feature type="compositionally biased region" description="Polar residues" evidence="11">
    <location>
        <begin position="258"/>
        <end position="274"/>
    </location>
</feature>
<feature type="compositionally biased region" description="Low complexity" evidence="11">
    <location>
        <begin position="133"/>
        <end position="145"/>
    </location>
</feature>
<feature type="compositionally biased region" description="Low complexity" evidence="11">
    <location>
        <begin position="190"/>
        <end position="205"/>
    </location>
</feature>
<keyword evidence="8 10" id="KW-0675">Receptor</keyword>
<dbReference type="STRING" id="7398.A0A1A9Z5M7"/>
<dbReference type="AlphaFoldDB" id="A0A1A9Z5M7"/>
<keyword evidence="9 10" id="KW-0539">Nucleus</keyword>
<dbReference type="GO" id="GO:0005634">
    <property type="term" value="C:nucleus"/>
    <property type="evidence" value="ECO:0007669"/>
    <property type="project" value="UniProtKB-SubCell"/>
</dbReference>
<name>A0A1A9Z5M7_GLOPL</name>
<evidence type="ECO:0000256" key="7">
    <source>
        <dbReference type="ARBA" id="ARBA00023163"/>
    </source>
</evidence>
<evidence type="ECO:0000256" key="1">
    <source>
        <dbReference type="ARBA" id="ARBA00004123"/>
    </source>
</evidence>
<dbReference type="Pfam" id="PF00104">
    <property type="entry name" value="Hormone_recep"/>
    <property type="match status" value="1"/>
</dbReference>
<feature type="compositionally biased region" description="Acidic residues" evidence="11">
    <location>
        <begin position="155"/>
        <end position="169"/>
    </location>
</feature>
<dbReference type="GO" id="GO:0004879">
    <property type="term" value="F:nuclear receptor activity"/>
    <property type="evidence" value="ECO:0007669"/>
    <property type="project" value="InterPro"/>
</dbReference>
<keyword evidence="5 10" id="KW-0805">Transcription regulation</keyword>
<dbReference type="Gene3D" id="1.10.565.10">
    <property type="entry name" value="Retinoid X Receptor"/>
    <property type="match status" value="1"/>
</dbReference>
<dbReference type="PROSITE" id="PS00031">
    <property type="entry name" value="NUCLEAR_REC_DBD_1"/>
    <property type="match status" value="1"/>
</dbReference>
<evidence type="ECO:0000256" key="3">
    <source>
        <dbReference type="ARBA" id="ARBA00022771"/>
    </source>
</evidence>
<evidence type="ECO:0000256" key="9">
    <source>
        <dbReference type="ARBA" id="ARBA00023242"/>
    </source>
</evidence>
<dbReference type="Proteomes" id="UP000092445">
    <property type="component" value="Unassembled WGS sequence"/>
</dbReference>
<evidence type="ECO:0000256" key="2">
    <source>
        <dbReference type="ARBA" id="ARBA00022723"/>
    </source>
</evidence>
<feature type="region of interest" description="Disordered" evidence="11">
    <location>
        <begin position="243"/>
        <end position="338"/>
    </location>
</feature>
<evidence type="ECO:0000259" key="13">
    <source>
        <dbReference type="PROSITE" id="PS51843"/>
    </source>
</evidence>
<comment type="similarity">
    <text evidence="10">Belongs to the nuclear hormone receptor family.</text>
</comment>
<evidence type="ECO:0000256" key="6">
    <source>
        <dbReference type="ARBA" id="ARBA00023125"/>
    </source>
</evidence>
<dbReference type="VEuPathDB" id="VectorBase:GPAI004592"/>
<evidence type="ECO:0000256" key="10">
    <source>
        <dbReference type="RuleBase" id="RU004334"/>
    </source>
</evidence>
<dbReference type="CDD" id="cd06930">
    <property type="entry name" value="NR_LBD_F2"/>
    <property type="match status" value="1"/>
</dbReference>
<keyword evidence="4 10" id="KW-0862">Zinc</keyword>
<dbReference type="InterPro" id="IPR035500">
    <property type="entry name" value="NHR-like_dom_sf"/>
</dbReference>
<evidence type="ECO:0008006" key="16">
    <source>
        <dbReference type="Google" id="ProtNLM"/>
    </source>
</evidence>
<feature type="compositionally biased region" description="Polar residues" evidence="11">
    <location>
        <begin position="170"/>
        <end position="188"/>
    </location>
</feature>
<dbReference type="SUPFAM" id="SSF57716">
    <property type="entry name" value="Glucocorticoid receptor-like (DNA-binding domain)"/>
    <property type="match status" value="1"/>
</dbReference>
<keyword evidence="6 10" id="KW-0238">DNA-binding</keyword>
<evidence type="ECO:0000313" key="15">
    <source>
        <dbReference type="Proteomes" id="UP000092445"/>
    </source>
</evidence>
<protein>
    <recommendedName>
        <fullName evidence="16">Nuclear hormone receptor FTZ-F1 beta</fullName>
    </recommendedName>
</protein>
<dbReference type="PROSITE" id="PS51843">
    <property type="entry name" value="NR_LBD"/>
    <property type="match status" value="1"/>
</dbReference>
<reference evidence="15" key="1">
    <citation type="submission" date="2014-03" db="EMBL/GenBank/DDBJ databases">
        <authorList>
            <person name="Aksoy S."/>
            <person name="Warren W."/>
            <person name="Wilson R.K."/>
        </authorList>
    </citation>
    <scope>NUCLEOTIDE SEQUENCE [LARGE SCALE GENOMIC DNA]</scope>
    <source>
        <strain evidence="15">IAEA</strain>
    </source>
</reference>
<dbReference type="InterPro" id="IPR000536">
    <property type="entry name" value="Nucl_hrmn_rcpt_lig-bd"/>
</dbReference>
<feature type="compositionally biased region" description="Polar residues" evidence="11">
    <location>
        <begin position="291"/>
        <end position="302"/>
    </location>
</feature>
<dbReference type="PANTHER" id="PTHR24086:SF25">
    <property type="entry name" value="NUCLEAR HORMONE RECEPTOR FTZ-F1 BETA"/>
    <property type="match status" value="1"/>
</dbReference>
<evidence type="ECO:0000256" key="4">
    <source>
        <dbReference type="ARBA" id="ARBA00022833"/>
    </source>
</evidence>
<dbReference type="InterPro" id="IPR013088">
    <property type="entry name" value="Znf_NHR/GATA"/>
</dbReference>
<dbReference type="InterPro" id="IPR001723">
    <property type="entry name" value="Nuclear_hrmn_rcpt"/>
</dbReference>
<dbReference type="PRINTS" id="PR00047">
    <property type="entry name" value="STROIDFINGER"/>
</dbReference>
<keyword evidence="15" id="KW-1185">Reference proteome</keyword>
<dbReference type="SMART" id="SM00430">
    <property type="entry name" value="HOLI"/>
    <property type="match status" value="1"/>
</dbReference>
<dbReference type="PRINTS" id="PR00398">
    <property type="entry name" value="STRDHORMONER"/>
</dbReference>
<dbReference type="SMART" id="SM00399">
    <property type="entry name" value="ZnF_C4"/>
    <property type="match status" value="1"/>
</dbReference>
<feature type="domain" description="NR LBD" evidence="13">
    <location>
        <begin position="581"/>
        <end position="805"/>
    </location>
</feature>
<dbReference type="PANTHER" id="PTHR24086">
    <property type="entry name" value="NUCLEAR RECEPTOR SUBFAMILY 5 GROUP A"/>
    <property type="match status" value="1"/>
</dbReference>
<dbReference type="EnsemblMetazoa" id="GPAI004592-RA">
    <property type="protein sequence ID" value="GPAI004592-PA"/>
    <property type="gene ID" value="GPAI004592"/>
</dbReference>
<feature type="domain" description="Nuclear receptor" evidence="12">
    <location>
        <begin position="432"/>
        <end position="507"/>
    </location>
</feature>
<dbReference type="Gene3D" id="3.30.50.10">
    <property type="entry name" value="Erythroid Transcription Factor GATA-1, subunit A"/>
    <property type="match status" value="1"/>
</dbReference>
<dbReference type="InterPro" id="IPR016355">
    <property type="entry name" value="NR5-like"/>
</dbReference>
<keyword evidence="2 10" id="KW-0479">Metal-binding</keyword>
<dbReference type="InterPro" id="IPR001628">
    <property type="entry name" value="Znf_hrmn_rcpt"/>
</dbReference>
<dbReference type="FunFam" id="3.30.50.10:FF:000037">
    <property type="entry name" value="Nuclear hormone receptor FTZ-F1 beta"/>
    <property type="match status" value="1"/>
</dbReference>
<proteinExistence type="inferred from homology"/>
<sequence length="805" mass="86962">MSNIKTENASGLAIVNTSSATTTSGSGNSSFQLPVNMSNHMMTDRTSSIITSTTTTNRNISVTNIKCEVDIDVATSTASGGNTVSIGFYNGARVANCTTGLGIRIPVTKAEDSDSETELTNIENLKVNRRITSSSGNLGSGNHNNAPRPMSWEGELSENEDTTEAELMDTDTTMSNSAVSQPQSSATVIKSEVSTTTPSTTQTTKPIKPEIEQTAVEVHHHTAANSGGMGNIYHPKLKLAPTQSDPINLKYEPPDHSGLNNSPLLARQKSSTALTHLPANPSPDSAIHSVYTHSSPSQSPLTSRHAPYTPSLSRNNSDASHSSCYSYSSEFSPTHSPIQGRHPAPHVVYGNYNGSAPGNMHHSTLLYRPLSTTANSTTAASKLETVGSEVQNLSMDANGSTSASTGAFNITTDVNGLPTSPAAGISRQQLINSPCPICGDKISGFHYGIFSCESCKGFFKRTVQNRKNYVCVRGGPCVVSITTRKKCPACRFEKCLQKGSNIKTEHSVIAPPALNNINLNSSSRTLILNSSSSAGDNAIHDSSIPTLLQEIMDVEHLWQYTVAELARLNQPLISPSSSSTSANTVSTNVATTSQMTNPLLASAGLSSTTNPDLIAHLCKVADHRLYKIVKWCKSLPLFKNISIDDQICLLINSWCELLLFSCCYRSIDTPGEIKMSQGKTVNLAQAKLTGFQTCIERMLNLADHLRRLRVDRYEYVAMKVIVLLQSDTSELQEPVKVRECQEKALQSLQAYTLAHYPDTPSKFGELLLRIPDLQRTCQLGKEMLSIKSRDGGDFNLLMELLRGEH</sequence>
<keyword evidence="7 10" id="KW-0804">Transcription</keyword>
<feature type="region of interest" description="Disordered" evidence="11">
    <location>
        <begin position="131"/>
        <end position="205"/>
    </location>
</feature>
<comment type="subcellular location">
    <subcellularLocation>
        <location evidence="1 10">Nucleus</location>
    </subcellularLocation>
</comment>
<evidence type="ECO:0000313" key="14">
    <source>
        <dbReference type="EnsemblMetazoa" id="GPAI004592-PA"/>
    </source>
</evidence>
<feature type="compositionally biased region" description="Low complexity" evidence="11">
    <location>
        <begin position="317"/>
        <end position="332"/>
    </location>
</feature>
<evidence type="ECO:0000256" key="11">
    <source>
        <dbReference type="SAM" id="MobiDB-lite"/>
    </source>
</evidence>
<dbReference type="GO" id="GO:0043565">
    <property type="term" value="F:sequence-specific DNA binding"/>
    <property type="evidence" value="ECO:0007669"/>
    <property type="project" value="InterPro"/>
</dbReference>
<accession>A0A1A9Z5M7</accession>
<dbReference type="PROSITE" id="PS51030">
    <property type="entry name" value="NUCLEAR_REC_DBD_2"/>
    <property type="match status" value="1"/>
</dbReference>
<dbReference type="Pfam" id="PF00105">
    <property type="entry name" value="zf-C4"/>
    <property type="match status" value="1"/>
</dbReference>
<organism evidence="14 15">
    <name type="scientific">Glossina pallidipes</name>
    <name type="common">Tsetse fly</name>
    <dbReference type="NCBI Taxonomy" id="7398"/>
    <lineage>
        <taxon>Eukaryota</taxon>
        <taxon>Metazoa</taxon>
        <taxon>Ecdysozoa</taxon>
        <taxon>Arthropoda</taxon>
        <taxon>Hexapoda</taxon>
        <taxon>Insecta</taxon>
        <taxon>Pterygota</taxon>
        <taxon>Neoptera</taxon>
        <taxon>Endopterygota</taxon>
        <taxon>Diptera</taxon>
        <taxon>Brachycera</taxon>
        <taxon>Muscomorpha</taxon>
        <taxon>Hippoboscoidea</taxon>
        <taxon>Glossinidae</taxon>
        <taxon>Glossina</taxon>
    </lineage>
</organism>